<gene>
    <name evidence="1" type="ORF">SOP96_04905</name>
</gene>
<evidence type="ECO:0000313" key="2">
    <source>
        <dbReference type="Proteomes" id="UP001348397"/>
    </source>
</evidence>
<protein>
    <submittedName>
        <fullName evidence="1">Uncharacterized protein</fullName>
    </submittedName>
</protein>
<proteinExistence type="predicted"/>
<accession>A0ABU6HT38</accession>
<evidence type="ECO:0000313" key="1">
    <source>
        <dbReference type="EMBL" id="MEC3875047.1"/>
    </source>
</evidence>
<keyword evidence="2" id="KW-1185">Reference proteome</keyword>
<reference evidence="1 2" key="1">
    <citation type="submission" date="2024-01" db="EMBL/GenBank/DDBJ databases">
        <title>Chryseobacterium sp. T9W2-O.</title>
        <authorList>
            <person name="Maltman C."/>
        </authorList>
    </citation>
    <scope>NUCLEOTIDE SEQUENCE [LARGE SCALE GENOMIC DNA]</scope>
    <source>
        <strain evidence="1 2">T9W2-O</strain>
    </source>
</reference>
<comment type="caution">
    <text evidence="1">The sequence shown here is derived from an EMBL/GenBank/DDBJ whole genome shotgun (WGS) entry which is preliminary data.</text>
</comment>
<organism evidence="1 2">
    <name type="scientific">Chryseobacterium salviniae</name>
    <dbReference type="NCBI Taxonomy" id="3101750"/>
    <lineage>
        <taxon>Bacteria</taxon>
        <taxon>Pseudomonadati</taxon>
        <taxon>Bacteroidota</taxon>
        <taxon>Flavobacteriia</taxon>
        <taxon>Flavobacteriales</taxon>
        <taxon>Weeksellaceae</taxon>
        <taxon>Chryseobacterium group</taxon>
        <taxon>Chryseobacterium</taxon>
    </lineage>
</organism>
<sequence>MKTWKDGEETASQLKEDEALILFMAKRGMYSYIPRMWLIPELLNKSLPDKNYLLIFPYSEYDKNSSEKRSVGNHDDFMEIGNVIKKIFK</sequence>
<dbReference type="EMBL" id="JAYLAA010000018">
    <property type="protein sequence ID" value="MEC3875047.1"/>
    <property type="molecule type" value="Genomic_DNA"/>
</dbReference>
<dbReference type="Proteomes" id="UP001348397">
    <property type="component" value="Unassembled WGS sequence"/>
</dbReference>
<dbReference type="RefSeq" id="WP_326319930.1">
    <property type="nucleotide sequence ID" value="NZ_JAYLAA010000018.1"/>
</dbReference>
<name>A0ABU6HT38_9FLAO</name>